<evidence type="ECO:0000313" key="2">
    <source>
        <dbReference type="EMBL" id="KAH6586087.1"/>
    </source>
</evidence>
<sequence>MTVLRPIYQLHFPDHVHVVQSAAMCGSSLVARKYFHQGDTVAPIHGVLHDRPTWASIQVARDTHAEIRSELLFMNHSCDPSTHVDTSRMRVIAARTIAPGDEITFFYPSTEWDMAQPFTCHCGAVACLHRITGSRIMSLDSLANRFINHHIRVLMDERDALGPTKKHLGVCGDPE</sequence>
<evidence type="ECO:0000313" key="3">
    <source>
        <dbReference type="Proteomes" id="UP001648503"/>
    </source>
</evidence>
<keyword evidence="3" id="KW-1185">Reference proteome</keyword>
<dbReference type="SUPFAM" id="SSF82199">
    <property type="entry name" value="SET domain"/>
    <property type="match status" value="1"/>
</dbReference>
<dbReference type="Gene3D" id="2.170.270.10">
    <property type="entry name" value="SET domain"/>
    <property type="match status" value="1"/>
</dbReference>
<dbReference type="Pfam" id="PF00856">
    <property type="entry name" value="SET"/>
    <property type="match status" value="1"/>
</dbReference>
<dbReference type="PANTHER" id="PTHR12350">
    <property type="entry name" value="HISTONE-LYSINE N-METHYLTRANSFERASE-RELATED"/>
    <property type="match status" value="1"/>
</dbReference>
<proteinExistence type="predicted"/>
<dbReference type="InterPro" id="IPR053201">
    <property type="entry name" value="Flavunoidine_N-MTase"/>
</dbReference>
<dbReference type="InterPro" id="IPR046341">
    <property type="entry name" value="SET_dom_sf"/>
</dbReference>
<evidence type="ECO:0000259" key="1">
    <source>
        <dbReference type="Pfam" id="PF00856"/>
    </source>
</evidence>
<dbReference type="EMBL" id="JAFCIX010000576">
    <property type="protein sequence ID" value="KAH6586087.1"/>
    <property type="molecule type" value="Genomic_DNA"/>
</dbReference>
<reference evidence="2 3" key="1">
    <citation type="submission" date="2021-02" db="EMBL/GenBank/DDBJ databases">
        <title>Variation within the Batrachochytrium salamandrivorans European outbreak.</title>
        <authorList>
            <person name="Kelly M."/>
            <person name="Pasmans F."/>
            <person name="Shea T.P."/>
            <person name="Munoz J.F."/>
            <person name="Carranza S."/>
            <person name="Cuomo C.A."/>
            <person name="Martel A."/>
        </authorList>
    </citation>
    <scope>NUCLEOTIDE SEQUENCE [LARGE SCALE GENOMIC DNA]</scope>
    <source>
        <strain evidence="2 3">AMFP18/2</strain>
    </source>
</reference>
<dbReference type="InterPro" id="IPR001214">
    <property type="entry name" value="SET_dom"/>
</dbReference>
<organism evidence="2 3">
    <name type="scientific">Batrachochytrium salamandrivorans</name>
    <dbReference type="NCBI Taxonomy" id="1357716"/>
    <lineage>
        <taxon>Eukaryota</taxon>
        <taxon>Fungi</taxon>
        <taxon>Fungi incertae sedis</taxon>
        <taxon>Chytridiomycota</taxon>
        <taxon>Chytridiomycota incertae sedis</taxon>
        <taxon>Chytridiomycetes</taxon>
        <taxon>Rhizophydiales</taxon>
        <taxon>Rhizophydiales incertae sedis</taxon>
        <taxon>Batrachochytrium</taxon>
    </lineage>
</organism>
<gene>
    <name evidence="2" type="ORF">BASA50_000792</name>
</gene>
<dbReference type="PANTHER" id="PTHR12350:SF19">
    <property type="entry name" value="SET DOMAIN-CONTAINING PROTEIN"/>
    <property type="match status" value="1"/>
</dbReference>
<comment type="caution">
    <text evidence="2">The sequence shown here is derived from an EMBL/GenBank/DDBJ whole genome shotgun (WGS) entry which is preliminary data.</text>
</comment>
<feature type="domain" description="SET" evidence="1">
    <location>
        <begin position="67"/>
        <end position="107"/>
    </location>
</feature>
<protein>
    <recommendedName>
        <fullName evidence="1">SET domain-containing protein</fullName>
    </recommendedName>
</protein>
<name>A0ABQ8EVG9_9FUNG</name>
<dbReference type="Proteomes" id="UP001648503">
    <property type="component" value="Unassembled WGS sequence"/>
</dbReference>
<accession>A0ABQ8EVG9</accession>